<proteinExistence type="inferred from homology"/>
<feature type="non-terminal residue" evidence="5">
    <location>
        <position position="61"/>
    </location>
</feature>
<dbReference type="Gene3D" id="3.40.1370.10">
    <property type="match status" value="1"/>
</dbReference>
<dbReference type="InterPro" id="IPR023574">
    <property type="entry name" value="Ribosomal_uL4_dom_sf"/>
</dbReference>
<evidence type="ECO:0000256" key="3">
    <source>
        <dbReference type="ARBA" id="ARBA00023274"/>
    </source>
</evidence>
<protein>
    <recommendedName>
        <fullName evidence="6">50S ribosomal protein L4</fullName>
    </recommendedName>
</protein>
<dbReference type="InterPro" id="IPR002136">
    <property type="entry name" value="Ribosomal_uL4"/>
</dbReference>
<dbReference type="EMBL" id="AUZX01007503">
    <property type="protein sequence ID" value="EQD59168.1"/>
    <property type="molecule type" value="Genomic_DNA"/>
</dbReference>
<evidence type="ECO:0000313" key="5">
    <source>
        <dbReference type="EMBL" id="EQD59168.1"/>
    </source>
</evidence>
<comment type="similarity">
    <text evidence="1">Belongs to the universal ribosomal protein uL4 family.</text>
</comment>
<dbReference type="AlphaFoldDB" id="T1ARK3"/>
<keyword evidence="3" id="KW-0687">Ribonucleoprotein</keyword>
<evidence type="ECO:0000256" key="1">
    <source>
        <dbReference type="ARBA" id="ARBA00010528"/>
    </source>
</evidence>
<feature type="compositionally biased region" description="Polar residues" evidence="4">
    <location>
        <begin position="11"/>
        <end position="20"/>
    </location>
</feature>
<feature type="region of interest" description="Disordered" evidence="4">
    <location>
        <begin position="1"/>
        <end position="21"/>
    </location>
</feature>
<gene>
    <name evidence="5" type="ORF">B1A_10530</name>
</gene>
<dbReference type="SUPFAM" id="SSF52166">
    <property type="entry name" value="Ribosomal protein L4"/>
    <property type="match status" value="1"/>
</dbReference>
<reference evidence="5" key="1">
    <citation type="submission" date="2013-08" db="EMBL/GenBank/DDBJ databases">
        <authorList>
            <person name="Mendez C."/>
            <person name="Richter M."/>
            <person name="Ferrer M."/>
            <person name="Sanchez J."/>
        </authorList>
    </citation>
    <scope>NUCLEOTIDE SEQUENCE</scope>
</reference>
<evidence type="ECO:0000256" key="2">
    <source>
        <dbReference type="ARBA" id="ARBA00022980"/>
    </source>
</evidence>
<dbReference type="GO" id="GO:0003735">
    <property type="term" value="F:structural constituent of ribosome"/>
    <property type="evidence" value="ECO:0007669"/>
    <property type="project" value="InterPro"/>
</dbReference>
<name>T1ARK3_9ZZZZ</name>
<accession>T1ARK3</accession>
<organism evidence="5">
    <name type="scientific">mine drainage metagenome</name>
    <dbReference type="NCBI Taxonomy" id="410659"/>
    <lineage>
        <taxon>unclassified sequences</taxon>
        <taxon>metagenomes</taxon>
        <taxon>ecological metagenomes</taxon>
    </lineage>
</organism>
<dbReference type="GO" id="GO:0005840">
    <property type="term" value="C:ribosome"/>
    <property type="evidence" value="ECO:0007669"/>
    <property type="project" value="UniProtKB-KW"/>
</dbReference>
<dbReference type="GO" id="GO:1990904">
    <property type="term" value="C:ribonucleoprotein complex"/>
    <property type="evidence" value="ECO:0007669"/>
    <property type="project" value="UniProtKB-KW"/>
</dbReference>
<feature type="region of interest" description="Disordered" evidence="4">
    <location>
        <begin position="42"/>
        <end position="61"/>
    </location>
</feature>
<dbReference type="Pfam" id="PF00573">
    <property type="entry name" value="Ribosomal_L4"/>
    <property type="match status" value="1"/>
</dbReference>
<dbReference type="GO" id="GO:0006412">
    <property type="term" value="P:translation"/>
    <property type="evidence" value="ECO:0007669"/>
    <property type="project" value="InterPro"/>
</dbReference>
<sequence length="61" mass="6297">MEIKTVKSDGTAGSSLTLSVPNEDLDTINVPLLHEIVKMQQAGLRSGNASTKTRGEVSGGG</sequence>
<evidence type="ECO:0000256" key="4">
    <source>
        <dbReference type="SAM" id="MobiDB-lite"/>
    </source>
</evidence>
<keyword evidence="2" id="KW-0689">Ribosomal protein</keyword>
<comment type="caution">
    <text evidence="5">The sequence shown here is derived from an EMBL/GenBank/DDBJ whole genome shotgun (WGS) entry which is preliminary data.</text>
</comment>
<reference evidence="5" key="2">
    <citation type="journal article" date="2014" name="ISME J.">
        <title>Microbial stratification in low pH oxic and suboxic macroscopic growths along an acid mine drainage.</title>
        <authorList>
            <person name="Mendez-Garcia C."/>
            <person name="Mesa V."/>
            <person name="Sprenger R.R."/>
            <person name="Richter M."/>
            <person name="Diez M.S."/>
            <person name="Solano J."/>
            <person name="Bargiela R."/>
            <person name="Golyshina O.V."/>
            <person name="Manteca A."/>
            <person name="Ramos J.L."/>
            <person name="Gallego J.R."/>
            <person name="Llorente I."/>
            <person name="Martins Dos Santos V.A."/>
            <person name="Jensen O.N."/>
            <person name="Pelaez A.I."/>
            <person name="Sanchez J."/>
            <person name="Ferrer M."/>
        </authorList>
    </citation>
    <scope>NUCLEOTIDE SEQUENCE</scope>
</reference>
<evidence type="ECO:0008006" key="6">
    <source>
        <dbReference type="Google" id="ProtNLM"/>
    </source>
</evidence>